<dbReference type="Proteomes" id="UP000827976">
    <property type="component" value="Chromosome 4"/>
</dbReference>
<sequence>MPRQCFATSDVSVHDGSALVLTGANGSGKTTFLRMLAGFSRPSAGEILWNGHDITSPGLTVLDNVQFLEILEGKSGKAKGALELMELGRLPSVALDDEGVQLLKNIIAEHMKQGGIVLVATHLPIQIEEAMSLGLP</sequence>
<dbReference type="EMBL" id="CM037014">
    <property type="protein sequence ID" value="KAH7687682.1"/>
    <property type="molecule type" value="Genomic_DNA"/>
</dbReference>
<accession>A0ACB7WIE5</accession>
<protein>
    <submittedName>
        <fullName evidence="1">Heme-transporting ATPase protein</fullName>
    </submittedName>
</protein>
<keyword evidence="2" id="KW-1185">Reference proteome</keyword>
<proteinExistence type="predicted"/>
<organism evidence="1 2">
    <name type="scientific">Dioscorea alata</name>
    <name type="common">Purple yam</name>
    <dbReference type="NCBI Taxonomy" id="55571"/>
    <lineage>
        <taxon>Eukaryota</taxon>
        <taxon>Viridiplantae</taxon>
        <taxon>Streptophyta</taxon>
        <taxon>Embryophyta</taxon>
        <taxon>Tracheophyta</taxon>
        <taxon>Spermatophyta</taxon>
        <taxon>Magnoliopsida</taxon>
        <taxon>Liliopsida</taxon>
        <taxon>Dioscoreales</taxon>
        <taxon>Dioscoreaceae</taxon>
        <taxon>Dioscorea</taxon>
    </lineage>
</organism>
<gene>
    <name evidence="1" type="ORF">IHE45_04G181700</name>
</gene>
<comment type="caution">
    <text evidence="1">The sequence shown here is derived from an EMBL/GenBank/DDBJ whole genome shotgun (WGS) entry which is preliminary data.</text>
</comment>
<name>A0ACB7WIE5_DIOAL</name>
<reference evidence="2" key="1">
    <citation type="journal article" date="2022" name="Nat. Commun.">
        <title>Chromosome evolution and the genetic basis of agronomically important traits in greater yam.</title>
        <authorList>
            <person name="Bredeson J.V."/>
            <person name="Lyons J.B."/>
            <person name="Oniyinde I.O."/>
            <person name="Okereke N.R."/>
            <person name="Kolade O."/>
            <person name="Nnabue I."/>
            <person name="Nwadili C.O."/>
            <person name="Hribova E."/>
            <person name="Parker M."/>
            <person name="Nwogha J."/>
            <person name="Shu S."/>
            <person name="Carlson J."/>
            <person name="Kariba R."/>
            <person name="Muthemba S."/>
            <person name="Knop K."/>
            <person name="Barton G.J."/>
            <person name="Sherwood A.V."/>
            <person name="Lopez-Montes A."/>
            <person name="Asiedu R."/>
            <person name="Jamnadass R."/>
            <person name="Muchugi A."/>
            <person name="Goodstein D."/>
            <person name="Egesi C.N."/>
            <person name="Featherston J."/>
            <person name="Asfaw A."/>
            <person name="Simpson G.G."/>
            <person name="Dolezel J."/>
            <person name="Hendre P.S."/>
            <person name="Van Deynze A."/>
            <person name="Kumar P.L."/>
            <person name="Obidiegwu J.E."/>
            <person name="Bhattacharjee R."/>
            <person name="Rokhsar D.S."/>
        </authorList>
    </citation>
    <scope>NUCLEOTIDE SEQUENCE [LARGE SCALE GENOMIC DNA]</scope>
    <source>
        <strain evidence="2">cv. TDa95/00328</strain>
    </source>
</reference>
<evidence type="ECO:0000313" key="1">
    <source>
        <dbReference type="EMBL" id="KAH7687682.1"/>
    </source>
</evidence>
<evidence type="ECO:0000313" key="2">
    <source>
        <dbReference type="Proteomes" id="UP000827976"/>
    </source>
</evidence>